<dbReference type="Gene3D" id="1.10.10.10">
    <property type="entry name" value="Winged helix-like DNA-binding domain superfamily/Winged helix DNA-binding domain"/>
    <property type="match status" value="1"/>
</dbReference>
<dbReference type="SMART" id="SM00347">
    <property type="entry name" value="HTH_MARR"/>
    <property type="match status" value="1"/>
</dbReference>
<dbReference type="PROSITE" id="PS50995">
    <property type="entry name" value="HTH_MARR_2"/>
    <property type="match status" value="1"/>
</dbReference>
<dbReference type="Proteomes" id="UP001589627">
    <property type="component" value="Unassembled WGS sequence"/>
</dbReference>
<dbReference type="InterPro" id="IPR052526">
    <property type="entry name" value="HTH-type_Bedaq_tolerance"/>
</dbReference>
<sequence>MGNEGVRLADELMSVNAAMRRLVRRRLRQQKPPKLRPAQVELMAVVGARPGIGVAGAARELHLADNSVSTLVNQLLAAGMLRRDTDPDDRRAVRLQLTPYAHRRMADWRDRRARMVGAHIAELAEEDQAAIAAVLPALGRLLTSLQDQRSEDISRPKTPGENA</sequence>
<gene>
    <name evidence="2" type="ORF">ACFFNX_01385</name>
</gene>
<dbReference type="InterPro" id="IPR000835">
    <property type="entry name" value="HTH_MarR-typ"/>
</dbReference>
<dbReference type="Pfam" id="PF12802">
    <property type="entry name" value="MarR_2"/>
    <property type="match status" value="1"/>
</dbReference>
<evidence type="ECO:0000313" key="3">
    <source>
        <dbReference type="Proteomes" id="UP001589627"/>
    </source>
</evidence>
<evidence type="ECO:0000313" key="2">
    <source>
        <dbReference type="EMBL" id="MFB9830843.1"/>
    </source>
</evidence>
<dbReference type="PANTHER" id="PTHR39515">
    <property type="entry name" value="CONSERVED PROTEIN"/>
    <property type="match status" value="1"/>
</dbReference>
<organism evidence="2 3">
    <name type="scientific">Actinoallomurus acaciae</name>
    <dbReference type="NCBI Taxonomy" id="502577"/>
    <lineage>
        <taxon>Bacteria</taxon>
        <taxon>Bacillati</taxon>
        <taxon>Actinomycetota</taxon>
        <taxon>Actinomycetes</taxon>
        <taxon>Streptosporangiales</taxon>
        <taxon>Thermomonosporaceae</taxon>
        <taxon>Actinoallomurus</taxon>
    </lineage>
</organism>
<dbReference type="EMBL" id="JBHLZP010000003">
    <property type="protein sequence ID" value="MFB9830843.1"/>
    <property type="molecule type" value="Genomic_DNA"/>
</dbReference>
<dbReference type="RefSeq" id="WP_378193739.1">
    <property type="nucleotide sequence ID" value="NZ_JBHLZP010000003.1"/>
</dbReference>
<proteinExistence type="predicted"/>
<keyword evidence="3" id="KW-1185">Reference proteome</keyword>
<accession>A0ABV5Y749</accession>
<reference evidence="2 3" key="1">
    <citation type="submission" date="2024-09" db="EMBL/GenBank/DDBJ databases">
        <authorList>
            <person name="Sun Q."/>
            <person name="Mori K."/>
        </authorList>
    </citation>
    <scope>NUCLEOTIDE SEQUENCE [LARGE SCALE GENOMIC DNA]</scope>
    <source>
        <strain evidence="2 3">TBRC 0563</strain>
    </source>
</reference>
<comment type="caution">
    <text evidence="2">The sequence shown here is derived from an EMBL/GenBank/DDBJ whole genome shotgun (WGS) entry which is preliminary data.</text>
</comment>
<evidence type="ECO:0000259" key="1">
    <source>
        <dbReference type="PROSITE" id="PS50995"/>
    </source>
</evidence>
<dbReference type="InterPro" id="IPR036390">
    <property type="entry name" value="WH_DNA-bd_sf"/>
</dbReference>
<name>A0ABV5Y749_9ACTN</name>
<dbReference type="InterPro" id="IPR036388">
    <property type="entry name" value="WH-like_DNA-bd_sf"/>
</dbReference>
<dbReference type="PANTHER" id="PTHR39515:SF2">
    <property type="entry name" value="HTH-TYPE TRANSCRIPTIONAL REGULATOR RV0880"/>
    <property type="match status" value="1"/>
</dbReference>
<feature type="domain" description="HTH marR-type" evidence="1">
    <location>
        <begin position="5"/>
        <end position="143"/>
    </location>
</feature>
<dbReference type="SUPFAM" id="SSF46785">
    <property type="entry name" value="Winged helix' DNA-binding domain"/>
    <property type="match status" value="1"/>
</dbReference>
<protein>
    <submittedName>
        <fullName evidence="2">MarR family transcriptional regulator</fullName>
    </submittedName>
</protein>